<evidence type="ECO:0000313" key="1">
    <source>
        <dbReference type="EMBL" id="KAG7405223.1"/>
    </source>
</evidence>
<protein>
    <submittedName>
        <fullName evidence="1">Uncharacterized protein</fullName>
    </submittedName>
</protein>
<dbReference type="EMBL" id="JAELUQ010000012">
    <property type="protein sequence ID" value="KAG7405223.1"/>
    <property type="molecule type" value="Genomic_DNA"/>
</dbReference>
<gene>
    <name evidence="1" type="ORF">Forpe1208_v014913</name>
</gene>
<evidence type="ECO:0000313" key="2">
    <source>
        <dbReference type="Proteomes" id="UP000694050"/>
    </source>
</evidence>
<accession>A0A8J5NKU0</accession>
<dbReference type="AlphaFoldDB" id="A0A8J5NKU0"/>
<organism evidence="1 2">
    <name type="scientific">Fusarium oxysporum f. sp. rapae</name>
    <dbReference type="NCBI Taxonomy" id="485398"/>
    <lineage>
        <taxon>Eukaryota</taxon>
        <taxon>Fungi</taxon>
        <taxon>Dikarya</taxon>
        <taxon>Ascomycota</taxon>
        <taxon>Pezizomycotina</taxon>
        <taxon>Sordariomycetes</taxon>
        <taxon>Hypocreomycetidae</taxon>
        <taxon>Hypocreales</taxon>
        <taxon>Nectriaceae</taxon>
        <taxon>Fusarium</taxon>
        <taxon>Fusarium oxysporum species complex</taxon>
    </lineage>
</organism>
<dbReference type="Proteomes" id="UP000694050">
    <property type="component" value="Unassembled WGS sequence"/>
</dbReference>
<proteinExistence type="predicted"/>
<name>A0A8J5NKU0_FUSOX</name>
<comment type="caution">
    <text evidence="1">The sequence shown here is derived from an EMBL/GenBank/DDBJ whole genome shotgun (WGS) entry which is preliminary data.</text>
</comment>
<sequence>MAGTERVGSKVKKLGDAEAPFNTSILAPEGNYNYMSMVARENYTTYSWPRPKDLGVFKNEPIIWIGYSTIKNINEQQPKNKEDKGWHKAYKPVIFGCEHYEVNYTIRFD</sequence>
<reference evidence="1" key="1">
    <citation type="submission" date="2021-04" db="EMBL/GenBank/DDBJ databases">
        <title>First draft genome resource for Brassicaceae pathogens Fusarium oxysporum f. sp. raphani and Fusarium oxysporum f. sp. rapae.</title>
        <authorList>
            <person name="Asai S."/>
        </authorList>
    </citation>
    <scope>NUCLEOTIDE SEQUENCE</scope>
    <source>
        <strain evidence="1">Tf1208</strain>
    </source>
</reference>